<dbReference type="InterPro" id="IPR026954">
    <property type="entry name" value="PknH-like_Extracell"/>
</dbReference>
<dbReference type="RefSeq" id="WP_083171938.1">
    <property type="nucleotide sequence ID" value="NZ_AP022619.1"/>
</dbReference>
<dbReference type="Gene3D" id="3.30.200.20">
    <property type="entry name" value="Phosphorylase Kinase, domain 1"/>
    <property type="match status" value="1"/>
</dbReference>
<evidence type="ECO:0000256" key="10">
    <source>
        <dbReference type="ARBA" id="ARBA00022989"/>
    </source>
</evidence>
<dbReference type="InterPro" id="IPR008271">
    <property type="entry name" value="Ser/Thr_kinase_AS"/>
</dbReference>
<evidence type="ECO:0000313" key="18">
    <source>
        <dbReference type="Proteomes" id="UP000192513"/>
    </source>
</evidence>
<dbReference type="GO" id="GO:0004674">
    <property type="term" value="F:protein serine/threonine kinase activity"/>
    <property type="evidence" value="ECO:0007669"/>
    <property type="project" value="UniProtKB-KW"/>
</dbReference>
<dbReference type="PROSITE" id="PS50011">
    <property type="entry name" value="PROTEIN_KINASE_DOM"/>
    <property type="match status" value="1"/>
</dbReference>
<evidence type="ECO:0000256" key="14">
    <source>
        <dbReference type="PROSITE-ProRule" id="PRU10141"/>
    </source>
</evidence>
<accession>A0A1X0IB19</accession>
<keyword evidence="8 17" id="KW-0418">Kinase</keyword>
<dbReference type="Pfam" id="PF00069">
    <property type="entry name" value="Pkinase"/>
    <property type="match status" value="1"/>
</dbReference>
<evidence type="ECO:0000256" key="13">
    <source>
        <dbReference type="ARBA" id="ARBA00048679"/>
    </source>
</evidence>
<sequence>MSETQPNSRIGSQFGPYRLRRLLGRGGMGEVYEAYDTVKDRVVALKLVSEQVSSDDVFRRRMQREARTAGRLQEPHIVPIHDFGELDGQVFIDMRLIEGRDVGTVLGRSGPLPPPRAVAIVEQVASALDAAHRAGVIHRDIKPENILLTEGDFAYLVDFGIAAAATDQRLTKTGAAIGSWNYMAPERFGDDETTYRVDIYALACLLFECLTGTRPFQTTSLSALMAAHLVEPIPRPSQRNPAVPAAFDEVIARGMAKDPNDRYVTAGDLAKAALRALSTPDQRQATELIQHSRYFAPPARVEQFRPEPAPPHPTWFAAPPAAPWAPPVVPPKRRLGLVIGALAVVVAVIAGTGVWLAVDKSGATQPGGPTTSTTIAAPTSSAVTSSAAPTVAPAQLNSLLLPVDQVNTLVGTTGIIVDGSTTEMTDPDPNSTLSDDKCVGAFIGFQTRTYKSSGYTAMLAQLMKKPQSNPGYVVVQGAVIFASADQARGFVNGQWPQWRDCGGKTVTQTGDKAPIQWTFGQISGNPPDIALQHTLANSPVVCQHVLLAVSNVVLDVNVCGPRIINEARLIANQMATKIPG</sequence>
<dbReference type="PANTHER" id="PTHR43289">
    <property type="entry name" value="MITOGEN-ACTIVATED PROTEIN KINASE KINASE KINASE 20-RELATED"/>
    <property type="match status" value="1"/>
</dbReference>
<dbReference type="OrthoDB" id="9762169at2"/>
<evidence type="ECO:0000256" key="9">
    <source>
        <dbReference type="ARBA" id="ARBA00022840"/>
    </source>
</evidence>
<dbReference type="InterPro" id="IPR000719">
    <property type="entry name" value="Prot_kinase_dom"/>
</dbReference>
<comment type="catalytic activity">
    <reaction evidence="12">
        <text>L-threonyl-[protein] + ATP = O-phospho-L-threonyl-[protein] + ADP + H(+)</text>
        <dbReference type="Rhea" id="RHEA:46608"/>
        <dbReference type="Rhea" id="RHEA-COMP:11060"/>
        <dbReference type="Rhea" id="RHEA-COMP:11605"/>
        <dbReference type="ChEBI" id="CHEBI:15378"/>
        <dbReference type="ChEBI" id="CHEBI:30013"/>
        <dbReference type="ChEBI" id="CHEBI:30616"/>
        <dbReference type="ChEBI" id="CHEBI:61977"/>
        <dbReference type="ChEBI" id="CHEBI:456216"/>
        <dbReference type="EC" id="2.7.11.1"/>
    </reaction>
</comment>
<dbReference type="EC" id="2.7.11.1" evidence="2"/>
<comment type="catalytic activity">
    <reaction evidence="13">
        <text>L-seryl-[protein] + ATP = O-phospho-L-seryl-[protein] + ADP + H(+)</text>
        <dbReference type="Rhea" id="RHEA:17989"/>
        <dbReference type="Rhea" id="RHEA-COMP:9863"/>
        <dbReference type="Rhea" id="RHEA-COMP:11604"/>
        <dbReference type="ChEBI" id="CHEBI:15378"/>
        <dbReference type="ChEBI" id="CHEBI:29999"/>
        <dbReference type="ChEBI" id="CHEBI:30616"/>
        <dbReference type="ChEBI" id="CHEBI:83421"/>
        <dbReference type="ChEBI" id="CHEBI:456216"/>
        <dbReference type="EC" id="2.7.11.1"/>
    </reaction>
</comment>
<dbReference type="GO" id="GO:0005886">
    <property type="term" value="C:plasma membrane"/>
    <property type="evidence" value="ECO:0007669"/>
    <property type="project" value="UniProtKB-SubCell"/>
</dbReference>
<evidence type="ECO:0000256" key="8">
    <source>
        <dbReference type="ARBA" id="ARBA00022777"/>
    </source>
</evidence>
<keyword evidence="5" id="KW-0808">Transferase</keyword>
<dbReference type="InterPro" id="IPR017441">
    <property type="entry name" value="Protein_kinase_ATP_BS"/>
</dbReference>
<evidence type="ECO:0000256" key="15">
    <source>
        <dbReference type="SAM" id="Phobius"/>
    </source>
</evidence>
<feature type="transmembrane region" description="Helical" evidence="15">
    <location>
        <begin position="335"/>
        <end position="358"/>
    </location>
</feature>
<keyword evidence="9 14" id="KW-0067">ATP-binding</keyword>
<gene>
    <name evidence="17" type="ORF">BST39_12075</name>
</gene>
<proteinExistence type="predicted"/>
<evidence type="ECO:0000256" key="5">
    <source>
        <dbReference type="ARBA" id="ARBA00022679"/>
    </source>
</evidence>
<organism evidence="17 18">
    <name type="scientific">Mycobacterium paraseoulense</name>
    <dbReference type="NCBI Taxonomy" id="590652"/>
    <lineage>
        <taxon>Bacteria</taxon>
        <taxon>Bacillati</taxon>
        <taxon>Actinomycetota</taxon>
        <taxon>Actinomycetes</taxon>
        <taxon>Mycobacteriales</taxon>
        <taxon>Mycobacteriaceae</taxon>
        <taxon>Mycobacterium</taxon>
    </lineage>
</organism>
<dbReference type="PROSITE" id="PS00108">
    <property type="entry name" value="PROTEIN_KINASE_ST"/>
    <property type="match status" value="1"/>
</dbReference>
<reference evidence="17 18" key="1">
    <citation type="submission" date="2017-02" db="EMBL/GenBank/DDBJ databases">
        <title>The new phylogeny of genus Mycobacterium.</title>
        <authorList>
            <person name="Tortoli E."/>
            <person name="Trovato A."/>
            <person name="Cirillo D.M."/>
        </authorList>
    </citation>
    <scope>NUCLEOTIDE SEQUENCE [LARGE SCALE GENOMIC DNA]</scope>
    <source>
        <strain evidence="17 18">DSM 45000</strain>
    </source>
</reference>
<evidence type="ECO:0000256" key="12">
    <source>
        <dbReference type="ARBA" id="ARBA00047899"/>
    </source>
</evidence>
<keyword evidence="6 15" id="KW-0812">Transmembrane</keyword>
<dbReference type="EMBL" id="MVIE01000012">
    <property type="protein sequence ID" value="ORB41562.1"/>
    <property type="molecule type" value="Genomic_DNA"/>
</dbReference>
<dbReference type="Gene3D" id="1.10.510.10">
    <property type="entry name" value="Transferase(Phosphotransferase) domain 1"/>
    <property type="match status" value="1"/>
</dbReference>
<feature type="binding site" evidence="14">
    <location>
        <position position="46"/>
    </location>
    <ligand>
        <name>ATP</name>
        <dbReference type="ChEBI" id="CHEBI:30616"/>
    </ligand>
</feature>
<dbReference type="InterPro" id="IPR038232">
    <property type="entry name" value="PknH-like_Extracell_sf"/>
</dbReference>
<dbReference type="GO" id="GO:0005524">
    <property type="term" value="F:ATP binding"/>
    <property type="evidence" value="ECO:0007669"/>
    <property type="project" value="UniProtKB-UniRule"/>
</dbReference>
<evidence type="ECO:0000256" key="4">
    <source>
        <dbReference type="ARBA" id="ARBA00022527"/>
    </source>
</evidence>
<keyword evidence="7 14" id="KW-0547">Nucleotide-binding</keyword>
<evidence type="ECO:0000259" key="16">
    <source>
        <dbReference type="PROSITE" id="PS50011"/>
    </source>
</evidence>
<comment type="caution">
    <text evidence="17">The sequence shown here is derived from an EMBL/GenBank/DDBJ whole genome shotgun (WGS) entry which is preliminary data.</text>
</comment>
<dbReference type="FunFam" id="1.10.510.10:FF:000021">
    <property type="entry name" value="Serine/threonine protein kinase"/>
    <property type="match status" value="1"/>
</dbReference>
<evidence type="ECO:0000256" key="7">
    <source>
        <dbReference type="ARBA" id="ARBA00022741"/>
    </source>
</evidence>
<keyword evidence="10 15" id="KW-1133">Transmembrane helix</keyword>
<evidence type="ECO:0000256" key="3">
    <source>
        <dbReference type="ARBA" id="ARBA00022475"/>
    </source>
</evidence>
<dbReference type="Proteomes" id="UP000192513">
    <property type="component" value="Unassembled WGS sequence"/>
</dbReference>
<dbReference type="GO" id="GO:0080090">
    <property type="term" value="P:regulation of primary metabolic process"/>
    <property type="evidence" value="ECO:0007669"/>
    <property type="project" value="UniProtKB-ARBA"/>
</dbReference>
<protein>
    <recommendedName>
        <fullName evidence="2">non-specific serine/threonine protein kinase</fullName>
        <ecNumber evidence="2">2.7.11.1</ecNumber>
    </recommendedName>
</protein>
<dbReference type="Gene3D" id="3.40.1000.70">
    <property type="entry name" value="PknH-like extracellular domain"/>
    <property type="match status" value="1"/>
</dbReference>
<evidence type="ECO:0000313" key="17">
    <source>
        <dbReference type="EMBL" id="ORB41562.1"/>
    </source>
</evidence>
<feature type="domain" description="Protein kinase" evidence="16">
    <location>
        <begin position="17"/>
        <end position="274"/>
    </location>
</feature>
<comment type="subcellular location">
    <subcellularLocation>
        <location evidence="1">Cell membrane</location>
        <topology evidence="1">Single-pass membrane protein</topology>
    </subcellularLocation>
</comment>
<dbReference type="CDD" id="cd14014">
    <property type="entry name" value="STKc_PknB_like"/>
    <property type="match status" value="1"/>
</dbReference>
<dbReference type="STRING" id="590652.BST39_12075"/>
<dbReference type="PANTHER" id="PTHR43289:SF6">
    <property type="entry name" value="SERINE_THREONINE-PROTEIN KINASE NEKL-3"/>
    <property type="match status" value="1"/>
</dbReference>
<keyword evidence="18" id="KW-1185">Reference proteome</keyword>
<dbReference type="SMART" id="SM00220">
    <property type="entry name" value="S_TKc"/>
    <property type="match status" value="1"/>
</dbReference>
<dbReference type="Pfam" id="PF14032">
    <property type="entry name" value="PknH_C"/>
    <property type="match status" value="1"/>
</dbReference>
<dbReference type="InterPro" id="IPR011009">
    <property type="entry name" value="Kinase-like_dom_sf"/>
</dbReference>
<dbReference type="FunFam" id="3.30.200.20:FF:000348">
    <property type="entry name" value="Serine/threonine protein kinase"/>
    <property type="match status" value="1"/>
</dbReference>
<evidence type="ECO:0000256" key="1">
    <source>
        <dbReference type="ARBA" id="ARBA00004162"/>
    </source>
</evidence>
<dbReference type="PROSITE" id="PS00107">
    <property type="entry name" value="PROTEIN_KINASE_ATP"/>
    <property type="match status" value="1"/>
</dbReference>
<name>A0A1X0IB19_9MYCO</name>
<dbReference type="AlphaFoldDB" id="A0A1X0IB19"/>
<keyword evidence="11 15" id="KW-0472">Membrane</keyword>
<dbReference type="SUPFAM" id="SSF56112">
    <property type="entry name" value="Protein kinase-like (PK-like)"/>
    <property type="match status" value="1"/>
</dbReference>
<evidence type="ECO:0000256" key="11">
    <source>
        <dbReference type="ARBA" id="ARBA00023136"/>
    </source>
</evidence>
<keyword evidence="4 17" id="KW-0723">Serine/threonine-protein kinase</keyword>
<evidence type="ECO:0000256" key="6">
    <source>
        <dbReference type="ARBA" id="ARBA00022692"/>
    </source>
</evidence>
<evidence type="ECO:0000256" key="2">
    <source>
        <dbReference type="ARBA" id="ARBA00012513"/>
    </source>
</evidence>
<keyword evidence="3" id="KW-1003">Cell membrane</keyword>